<dbReference type="Gene3D" id="3.40.50.1240">
    <property type="entry name" value="Phosphoglycerate mutase-like"/>
    <property type="match status" value="1"/>
</dbReference>
<protein>
    <recommendedName>
        <fullName evidence="4">Histidine phosphatase family protein</fullName>
    </recommendedName>
</protein>
<reference evidence="2 3" key="1">
    <citation type="journal article" date="2019" name="Int. J. Syst. Evol. Microbiol.">
        <title>The Global Catalogue of Microorganisms (GCM) 10K type strain sequencing project: providing services to taxonomists for standard genome sequencing and annotation.</title>
        <authorList>
            <consortium name="The Broad Institute Genomics Platform"/>
            <consortium name="The Broad Institute Genome Sequencing Center for Infectious Disease"/>
            <person name="Wu L."/>
            <person name="Ma J."/>
        </authorList>
    </citation>
    <scope>NUCLEOTIDE SEQUENCE [LARGE SCALE GENOMIC DNA]</scope>
    <source>
        <strain evidence="2 3">JCM 4505</strain>
    </source>
</reference>
<dbReference type="RefSeq" id="WP_344154957.1">
    <property type="nucleotide sequence ID" value="NZ_BAAABV010000011.1"/>
</dbReference>
<dbReference type="CDD" id="cd07040">
    <property type="entry name" value="HP"/>
    <property type="match status" value="1"/>
</dbReference>
<evidence type="ECO:0000313" key="3">
    <source>
        <dbReference type="Proteomes" id="UP001501867"/>
    </source>
</evidence>
<feature type="compositionally biased region" description="Basic and acidic residues" evidence="1">
    <location>
        <begin position="54"/>
        <end position="79"/>
    </location>
</feature>
<dbReference type="InterPro" id="IPR029033">
    <property type="entry name" value="His_PPase_superfam"/>
</dbReference>
<evidence type="ECO:0000313" key="2">
    <source>
        <dbReference type="EMBL" id="GAA0279719.1"/>
    </source>
</evidence>
<proteinExistence type="predicted"/>
<dbReference type="EMBL" id="BAAABV010000011">
    <property type="protein sequence ID" value="GAA0279719.1"/>
    <property type="molecule type" value="Genomic_DNA"/>
</dbReference>
<dbReference type="Proteomes" id="UP001501867">
    <property type="component" value="Unassembled WGS sequence"/>
</dbReference>
<comment type="caution">
    <text evidence="2">The sequence shown here is derived from an EMBL/GenBank/DDBJ whole genome shotgun (WGS) entry which is preliminary data.</text>
</comment>
<feature type="region of interest" description="Disordered" evidence="1">
    <location>
        <begin position="8"/>
        <end position="79"/>
    </location>
</feature>
<gene>
    <name evidence="2" type="ORF">GCM10010302_16770</name>
</gene>
<organism evidence="2 3">
    <name type="scientific">Streptomyces polychromogenes</name>
    <dbReference type="NCBI Taxonomy" id="67342"/>
    <lineage>
        <taxon>Bacteria</taxon>
        <taxon>Bacillati</taxon>
        <taxon>Actinomycetota</taxon>
        <taxon>Actinomycetes</taxon>
        <taxon>Kitasatosporales</taxon>
        <taxon>Streptomycetaceae</taxon>
        <taxon>Streptomyces</taxon>
    </lineage>
</organism>
<evidence type="ECO:0008006" key="4">
    <source>
        <dbReference type="Google" id="ProtNLM"/>
    </source>
</evidence>
<feature type="compositionally biased region" description="Gly residues" evidence="1">
    <location>
        <begin position="31"/>
        <end position="45"/>
    </location>
</feature>
<accession>A0ABN0V7S9</accession>
<name>A0ABN0V7S9_9ACTN</name>
<sequence>MSLLLAGCASKSKSAAPPPSAQVTSPSPGTATGGDGTGGSSGAGSGDLIVMIIRHGEKPTGNEKGKDDNGKPDSHSLTDRGWARANALPRLFAPKPAAGLERPVKVYAATDQGPDAGGHRMRQTVTPLARQLGLSIDLTYAESKEADLAAAVSVAAGPVLICWEHSRIPAIVKALAPRSGAPASWPDRFDLVWVFTRTAGTWSFKEVDQHLLDTDA</sequence>
<keyword evidence="3" id="KW-1185">Reference proteome</keyword>
<evidence type="ECO:0000256" key="1">
    <source>
        <dbReference type="SAM" id="MobiDB-lite"/>
    </source>
</evidence>